<evidence type="ECO:0000313" key="1">
    <source>
        <dbReference type="EMBL" id="KNF08243.1"/>
    </source>
</evidence>
<dbReference type="Proteomes" id="UP000037267">
    <property type="component" value="Unassembled WGS sequence"/>
</dbReference>
<proteinExistence type="predicted"/>
<protein>
    <submittedName>
        <fullName evidence="1">Uncharacterized protein</fullName>
    </submittedName>
</protein>
<gene>
    <name evidence="1" type="ORF">CLPU_8c00080</name>
</gene>
<dbReference type="AlphaFoldDB" id="A0A0L0W9L0"/>
<organism evidence="1 2">
    <name type="scientific">Gottschalkia purinilytica</name>
    <name type="common">Clostridium purinilyticum</name>
    <dbReference type="NCBI Taxonomy" id="1503"/>
    <lineage>
        <taxon>Bacteria</taxon>
        <taxon>Bacillati</taxon>
        <taxon>Bacillota</taxon>
        <taxon>Tissierellia</taxon>
        <taxon>Tissierellales</taxon>
        <taxon>Gottschalkiaceae</taxon>
        <taxon>Gottschalkia</taxon>
    </lineage>
</organism>
<dbReference type="EMBL" id="LGSS01000008">
    <property type="protein sequence ID" value="KNF08243.1"/>
    <property type="molecule type" value="Genomic_DNA"/>
</dbReference>
<dbReference type="STRING" id="1503.CLPU_8c00080"/>
<reference evidence="2" key="1">
    <citation type="submission" date="2015-07" db="EMBL/GenBank/DDBJ databases">
        <title>Draft genome sequence of the purine-degrading Gottschalkia purinilyticum DSM 1384 (formerly Clostridium purinilyticum).</title>
        <authorList>
            <person name="Poehlein A."/>
            <person name="Schiel-Bengelsdorf B."/>
            <person name="Bengelsdorf F.R."/>
            <person name="Daniel R."/>
            <person name="Duerre P."/>
        </authorList>
    </citation>
    <scope>NUCLEOTIDE SEQUENCE [LARGE SCALE GENOMIC DNA]</scope>
    <source>
        <strain evidence="2">DSM 1384</strain>
    </source>
</reference>
<comment type="caution">
    <text evidence="1">The sequence shown here is derived from an EMBL/GenBank/DDBJ whole genome shotgun (WGS) entry which is preliminary data.</text>
</comment>
<dbReference type="Pfam" id="PF19640">
    <property type="entry name" value="DUF6143"/>
    <property type="match status" value="1"/>
</dbReference>
<keyword evidence="2" id="KW-1185">Reference proteome</keyword>
<accession>A0A0L0W9L0</accession>
<dbReference type="InterPro" id="IPR046141">
    <property type="entry name" value="DUF6143"/>
</dbReference>
<evidence type="ECO:0000313" key="2">
    <source>
        <dbReference type="Proteomes" id="UP000037267"/>
    </source>
</evidence>
<name>A0A0L0W9L0_GOTPU</name>
<sequence>MLVSEAYYKGHYNNGKIIPNCNQYSLKQNKTFQNKITEEVSIFYATFQSIKGRYFIGKSPTVTLGNGTNAWVGLINHPNSGVNLHVDVITINNFSSVDYILAGLWLNTNPPGIGTVSNNVTPANTSIVPTPTPKVQIQYVSSTTGTPTGGVNPFERIVPALNTAVIEDEGKIIIPPGGNLIVFLTTPSTTDITASVALGWWEERIIYCPPRPVC</sequence>